<reference evidence="2 3" key="1">
    <citation type="journal article" date="2018" name="Nat. Ecol. Evol.">
        <title>Pezizomycetes genomes reveal the molecular basis of ectomycorrhizal truffle lifestyle.</title>
        <authorList>
            <person name="Murat C."/>
            <person name="Payen T."/>
            <person name="Noel B."/>
            <person name="Kuo A."/>
            <person name="Morin E."/>
            <person name="Chen J."/>
            <person name="Kohler A."/>
            <person name="Krizsan K."/>
            <person name="Balestrini R."/>
            <person name="Da Silva C."/>
            <person name="Montanini B."/>
            <person name="Hainaut M."/>
            <person name="Levati E."/>
            <person name="Barry K.W."/>
            <person name="Belfiori B."/>
            <person name="Cichocki N."/>
            <person name="Clum A."/>
            <person name="Dockter R.B."/>
            <person name="Fauchery L."/>
            <person name="Guy J."/>
            <person name="Iotti M."/>
            <person name="Le Tacon F."/>
            <person name="Lindquist E.A."/>
            <person name="Lipzen A."/>
            <person name="Malagnac F."/>
            <person name="Mello A."/>
            <person name="Molinier V."/>
            <person name="Miyauchi S."/>
            <person name="Poulain J."/>
            <person name="Riccioni C."/>
            <person name="Rubini A."/>
            <person name="Sitrit Y."/>
            <person name="Splivallo R."/>
            <person name="Traeger S."/>
            <person name="Wang M."/>
            <person name="Zifcakova L."/>
            <person name="Wipf D."/>
            <person name="Zambonelli A."/>
            <person name="Paolocci F."/>
            <person name="Nowrousian M."/>
            <person name="Ottonello S."/>
            <person name="Baldrian P."/>
            <person name="Spatafora J.W."/>
            <person name="Henrissat B."/>
            <person name="Nagy L.G."/>
            <person name="Aury J.M."/>
            <person name="Wincker P."/>
            <person name="Grigoriev I.V."/>
            <person name="Bonfante P."/>
            <person name="Martin F.M."/>
        </authorList>
    </citation>
    <scope>NUCLEOTIDE SEQUENCE [LARGE SCALE GENOMIC DNA]</scope>
    <source>
        <strain evidence="2 3">RN42</strain>
    </source>
</reference>
<dbReference type="AlphaFoldDB" id="A0A3N4ISD6"/>
<keyword evidence="1" id="KW-0812">Transmembrane</keyword>
<protein>
    <submittedName>
        <fullName evidence="2">Uncharacterized protein</fullName>
    </submittedName>
</protein>
<evidence type="ECO:0000313" key="2">
    <source>
        <dbReference type="EMBL" id="RPA84524.1"/>
    </source>
</evidence>
<keyword evidence="3" id="KW-1185">Reference proteome</keyword>
<organism evidence="2 3">
    <name type="scientific">Ascobolus immersus RN42</name>
    <dbReference type="NCBI Taxonomy" id="1160509"/>
    <lineage>
        <taxon>Eukaryota</taxon>
        <taxon>Fungi</taxon>
        <taxon>Dikarya</taxon>
        <taxon>Ascomycota</taxon>
        <taxon>Pezizomycotina</taxon>
        <taxon>Pezizomycetes</taxon>
        <taxon>Pezizales</taxon>
        <taxon>Ascobolaceae</taxon>
        <taxon>Ascobolus</taxon>
    </lineage>
</organism>
<sequence>MSSEGSAPCWYVRTLSTLQFYPANPAFIAGFVPLYVPVLLTMPRLSPNQHFRGPLNSPESFCIHPTKVVVVLHAICADAVELVFVSFSTILNLVRAT</sequence>
<dbReference type="Proteomes" id="UP000275078">
    <property type="component" value="Unassembled WGS sequence"/>
</dbReference>
<keyword evidence="1" id="KW-1133">Transmembrane helix</keyword>
<name>A0A3N4ISD6_ASCIM</name>
<dbReference type="EMBL" id="ML119658">
    <property type="protein sequence ID" value="RPA84524.1"/>
    <property type="molecule type" value="Genomic_DNA"/>
</dbReference>
<feature type="transmembrane region" description="Helical" evidence="1">
    <location>
        <begin position="20"/>
        <end position="42"/>
    </location>
</feature>
<evidence type="ECO:0000256" key="1">
    <source>
        <dbReference type="SAM" id="Phobius"/>
    </source>
</evidence>
<gene>
    <name evidence="2" type="ORF">BJ508DRAFT_31238</name>
</gene>
<evidence type="ECO:0000313" key="3">
    <source>
        <dbReference type="Proteomes" id="UP000275078"/>
    </source>
</evidence>
<keyword evidence="1" id="KW-0472">Membrane</keyword>
<proteinExistence type="predicted"/>
<accession>A0A3N4ISD6</accession>